<geneLocation type="plasmid" evidence="7 8">
    <name>pM138.2</name>
</geneLocation>
<dbReference type="SMART" id="SM00857">
    <property type="entry name" value="Resolvase"/>
    <property type="match status" value="1"/>
</dbReference>
<evidence type="ECO:0000313" key="8">
    <source>
        <dbReference type="Proteomes" id="UP000501408"/>
    </source>
</evidence>
<dbReference type="Gene3D" id="3.40.50.1390">
    <property type="entry name" value="Resolvase, N-terminal catalytic domain"/>
    <property type="match status" value="1"/>
</dbReference>
<accession>A0ABX6K947</accession>
<dbReference type="CDD" id="cd03767">
    <property type="entry name" value="SR_Res_par"/>
    <property type="match status" value="1"/>
</dbReference>
<keyword evidence="2" id="KW-0238">DNA-binding</keyword>
<keyword evidence="7" id="KW-0614">Plasmid</keyword>
<evidence type="ECO:0000256" key="3">
    <source>
        <dbReference type="ARBA" id="ARBA00023172"/>
    </source>
</evidence>
<dbReference type="Proteomes" id="UP000501408">
    <property type="component" value="Plasmid pM138.2"/>
</dbReference>
<evidence type="ECO:0000256" key="2">
    <source>
        <dbReference type="ARBA" id="ARBA00023125"/>
    </source>
</evidence>
<dbReference type="InterPro" id="IPR006119">
    <property type="entry name" value="Resolv_N"/>
</dbReference>
<feature type="domain" description="Resolvase/invertase-type recombinase catalytic" evidence="6">
    <location>
        <begin position="2"/>
        <end position="159"/>
    </location>
</feature>
<dbReference type="Pfam" id="PF00239">
    <property type="entry name" value="Resolvase"/>
    <property type="match status" value="1"/>
</dbReference>
<proteinExistence type="predicted"/>
<dbReference type="PANTHER" id="PTHR30461:SF25">
    <property type="entry name" value="RESOLVASE-RELATED"/>
    <property type="match status" value="1"/>
</dbReference>
<dbReference type="InterPro" id="IPR050639">
    <property type="entry name" value="SSR_resolvase"/>
</dbReference>
<dbReference type="EMBL" id="CP050269">
    <property type="protein sequence ID" value="QIR08051.1"/>
    <property type="molecule type" value="Genomic_DNA"/>
</dbReference>
<evidence type="ECO:0000259" key="6">
    <source>
        <dbReference type="PROSITE" id="PS51736"/>
    </source>
</evidence>
<evidence type="ECO:0000256" key="4">
    <source>
        <dbReference type="PROSITE-ProRule" id="PRU10137"/>
    </source>
</evidence>
<dbReference type="InterPro" id="IPR006118">
    <property type="entry name" value="Recombinase_CS"/>
</dbReference>
<keyword evidence="3" id="KW-0233">DNA recombination</keyword>
<feature type="region of interest" description="Disordered" evidence="5">
    <location>
        <begin position="148"/>
        <end position="173"/>
    </location>
</feature>
<feature type="compositionally biased region" description="Low complexity" evidence="5">
    <location>
        <begin position="148"/>
        <end position="160"/>
    </location>
</feature>
<feature type="active site" description="O-(5'-phospho-DNA)-serine intermediate" evidence="4">
    <location>
        <position position="10"/>
    </location>
</feature>
<dbReference type="PANTHER" id="PTHR30461">
    <property type="entry name" value="DNA-INVERTASE FROM LAMBDOID PROPHAGE"/>
    <property type="match status" value="1"/>
</dbReference>
<dbReference type="InterPro" id="IPR036162">
    <property type="entry name" value="Resolvase-like_N_sf"/>
</dbReference>
<dbReference type="RefSeq" id="WP_167315484.1">
    <property type="nucleotide sequence ID" value="NZ_CP050269.1"/>
</dbReference>
<protein>
    <submittedName>
        <fullName evidence="7">Recombinase family protein</fullName>
    </submittedName>
</protein>
<keyword evidence="8" id="KW-1185">Reference proteome</keyword>
<evidence type="ECO:0000256" key="1">
    <source>
        <dbReference type="ARBA" id="ARBA00022908"/>
    </source>
</evidence>
<keyword evidence="1" id="KW-0229">DNA integration</keyword>
<dbReference type="PROSITE" id="PS00397">
    <property type="entry name" value="RECOMBINASES_1"/>
    <property type="match status" value="1"/>
</dbReference>
<evidence type="ECO:0000313" key="7">
    <source>
        <dbReference type="EMBL" id="QIR08051.1"/>
    </source>
</evidence>
<evidence type="ECO:0000256" key="5">
    <source>
        <dbReference type="SAM" id="MobiDB-lite"/>
    </source>
</evidence>
<gene>
    <name evidence="7" type="ORF">HBA18_16625</name>
</gene>
<name>A0ABX6K947_SALCS</name>
<reference evidence="7 8" key="1">
    <citation type="submission" date="2020-03" db="EMBL/GenBank/DDBJ databases">
        <title>Genome mining reveals the biosynthetic pathways of PHA and ectoines of the halophilic strain Salinivibrio costicola M318 isolated from fermented shrimp paste.</title>
        <authorList>
            <person name="Doan T.V."/>
            <person name="Tran L.T."/>
            <person name="Trieu T.A."/>
            <person name="Nguyen Q.V."/>
            <person name="Quach T.N."/>
            <person name="Phi T.Q."/>
            <person name="Kumar S."/>
        </authorList>
    </citation>
    <scope>NUCLEOTIDE SEQUENCE [LARGE SCALE GENOMIC DNA]</scope>
    <source>
        <strain evidence="7 8">M318</strain>
        <plasmid evidence="7 8">pM138.2</plasmid>
    </source>
</reference>
<dbReference type="Pfam" id="PF13384">
    <property type="entry name" value="HTH_23"/>
    <property type="match status" value="1"/>
</dbReference>
<dbReference type="SUPFAM" id="SSF53041">
    <property type="entry name" value="Resolvase-like"/>
    <property type="match status" value="1"/>
</dbReference>
<organism evidence="7 8">
    <name type="scientific">Salinivibrio costicola</name>
    <name type="common">Vibrio costicola</name>
    <dbReference type="NCBI Taxonomy" id="51367"/>
    <lineage>
        <taxon>Bacteria</taxon>
        <taxon>Pseudomonadati</taxon>
        <taxon>Pseudomonadota</taxon>
        <taxon>Gammaproteobacteria</taxon>
        <taxon>Vibrionales</taxon>
        <taxon>Vibrionaceae</taxon>
        <taxon>Salinivibrio</taxon>
    </lineage>
</organism>
<sequence>MFIRAYLRASTDEQNAARAKDSLTQFVNNHGQRIAAFYTENISGTQLERPELNRLLADTQPNDILLVEQIDRLTRLNDQDWKSLKRHIEDTGLRIVSLDVPTSWQALQTQTAQHDPIMSAVLDAINNMLIDLMAAMARKDYETRRARQQQGIAAAKQAGKYKGRQPDSERHQKVHRYREMGMSLKEVADATGYSRSQVCRILAKEIQA</sequence>
<dbReference type="PROSITE" id="PS51736">
    <property type="entry name" value="RECOMBINASES_3"/>
    <property type="match status" value="1"/>
</dbReference>